<dbReference type="EC" id="3.6.1.-" evidence="12"/>
<gene>
    <name evidence="12" type="primary">uup</name>
    <name evidence="14" type="ORF">BGI27_17390</name>
    <name evidence="15" type="ORF">CGU29_17185</name>
</gene>
<evidence type="ECO:0000313" key="14">
    <source>
        <dbReference type="EMBL" id="KAF7597697.1"/>
    </source>
</evidence>
<evidence type="ECO:0000256" key="2">
    <source>
        <dbReference type="ARBA" id="ARBA00022490"/>
    </source>
</evidence>
<comment type="function">
    <text evidence="12">Probably plays a role in ribosome assembly or function. May be involved in resolution of branched DNA intermediates that result from template switching in postreplication gaps. Binds DNA and has ATPase activity.</text>
</comment>
<name>A0A272EML5_9RHOO</name>
<evidence type="ECO:0000313" key="16">
    <source>
        <dbReference type="Proteomes" id="UP000216107"/>
    </source>
</evidence>
<dbReference type="InterPro" id="IPR032524">
    <property type="entry name" value="ABC_tran_C"/>
</dbReference>
<dbReference type="InterPro" id="IPR043686">
    <property type="entry name" value="Uup"/>
</dbReference>
<dbReference type="AlphaFoldDB" id="A0A272EML5"/>
<feature type="binding site" evidence="12">
    <location>
        <begin position="351"/>
        <end position="358"/>
    </location>
    <ligand>
        <name>ATP</name>
        <dbReference type="ChEBI" id="CHEBI:30616"/>
        <label>2</label>
    </ligand>
</feature>
<dbReference type="GO" id="GO:0005524">
    <property type="term" value="F:ATP binding"/>
    <property type="evidence" value="ECO:0007669"/>
    <property type="project" value="UniProtKB-UniRule"/>
</dbReference>
<dbReference type="SUPFAM" id="SSF52540">
    <property type="entry name" value="P-loop containing nucleoside triphosphate hydrolases"/>
    <property type="match status" value="2"/>
</dbReference>
<feature type="binding site" evidence="12">
    <location>
        <begin position="36"/>
        <end position="43"/>
    </location>
    <ligand>
        <name>ATP</name>
        <dbReference type="ChEBI" id="CHEBI:30616"/>
        <label>1</label>
    </ligand>
</feature>
<organism evidence="15 16">
    <name type="scientific">Candidatus Dactylopiibacterium carminicum</name>
    <dbReference type="NCBI Taxonomy" id="857335"/>
    <lineage>
        <taxon>Bacteria</taxon>
        <taxon>Pseudomonadati</taxon>
        <taxon>Pseudomonadota</taxon>
        <taxon>Betaproteobacteria</taxon>
        <taxon>Rhodocyclales</taxon>
        <taxon>Rhodocyclaceae</taxon>
        <taxon>Candidatus Dactylopiibacterium</taxon>
    </lineage>
</organism>
<evidence type="ECO:0000256" key="7">
    <source>
        <dbReference type="ARBA" id="ARBA00022840"/>
    </source>
</evidence>
<dbReference type="CDD" id="cd03221">
    <property type="entry name" value="ABCF_EF-3"/>
    <property type="match status" value="2"/>
</dbReference>
<keyword evidence="1" id="KW-0472">Membrane</keyword>
<dbReference type="GO" id="GO:0003677">
    <property type="term" value="F:DNA binding"/>
    <property type="evidence" value="ECO:0007669"/>
    <property type="project" value="UniProtKB-UniRule"/>
</dbReference>
<keyword evidence="6 12" id="KW-0378">Hydrolase</keyword>
<dbReference type="InterPro" id="IPR032781">
    <property type="entry name" value="ABC_tran_Xtn"/>
</dbReference>
<evidence type="ECO:0000256" key="5">
    <source>
        <dbReference type="ARBA" id="ARBA00022763"/>
    </source>
</evidence>
<feature type="domain" description="ABC transporter" evidence="13">
    <location>
        <begin position="4"/>
        <end position="252"/>
    </location>
</feature>
<dbReference type="HAMAP" id="MF_00848">
    <property type="entry name" value="Uup"/>
    <property type="match status" value="1"/>
</dbReference>
<dbReference type="Gene3D" id="3.40.50.300">
    <property type="entry name" value="P-loop containing nucleotide triphosphate hydrolases"/>
    <property type="match status" value="2"/>
</dbReference>
<dbReference type="OrthoDB" id="9762051at2"/>
<evidence type="ECO:0000256" key="8">
    <source>
        <dbReference type="ARBA" id="ARBA00023125"/>
    </source>
</evidence>
<evidence type="ECO:0000256" key="12">
    <source>
        <dbReference type="HAMAP-Rule" id="MF_00848"/>
    </source>
</evidence>
<dbReference type="FunFam" id="3.40.50.300:FF:000309">
    <property type="entry name" value="ABC transporter ATP-binding protein"/>
    <property type="match status" value="1"/>
</dbReference>
<evidence type="ECO:0000256" key="1">
    <source>
        <dbReference type="ARBA" id="ARBA00022475"/>
    </source>
</evidence>
<comment type="caution">
    <text evidence="15">The sequence shown here is derived from an EMBL/GenBank/DDBJ whole genome shotgun (WGS) entry which is preliminary data.</text>
</comment>
<dbReference type="InterPro" id="IPR051309">
    <property type="entry name" value="ABCF_ATPase"/>
</dbReference>
<evidence type="ECO:0000313" key="15">
    <source>
        <dbReference type="EMBL" id="PAS91306.1"/>
    </source>
</evidence>
<comment type="similarity">
    <text evidence="11 12">Belongs to the ABC transporter superfamily. ABCF family. Uup subfamily.</text>
</comment>
<comment type="subcellular location">
    <subcellularLocation>
        <location evidence="12">Cytoplasm</location>
    </subcellularLocation>
    <text evidence="12">Associates with ribosomes.</text>
</comment>
<keyword evidence="8 12" id="KW-0238">DNA-binding</keyword>
<evidence type="ECO:0000313" key="17">
    <source>
        <dbReference type="Proteomes" id="UP000623509"/>
    </source>
</evidence>
<dbReference type="Pfam" id="PF12848">
    <property type="entry name" value="ABC_tran_Xtn"/>
    <property type="match status" value="1"/>
</dbReference>
<dbReference type="RefSeq" id="WP_095526055.1">
    <property type="nucleotide sequence ID" value="NZ_MDUX01000108.1"/>
</dbReference>
<dbReference type="GO" id="GO:0016887">
    <property type="term" value="F:ATP hydrolysis activity"/>
    <property type="evidence" value="ECO:0007669"/>
    <property type="project" value="UniProtKB-UniRule"/>
</dbReference>
<evidence type="ECO:0000256" key="10">
    <source>
        <dbReference type="ARBA" id="ARBA00049360"/>
    </source>
</evidence>
<accession>A0A272EML5</accession>
<evidence type="ECO:0000256" key="9">
    <source>
        <dbReference type="ARBA" id="ARBA00023204"/>
    </source>
</evidence>
<dbReference type="Proteomes" id="UP000623509">
    <property type="component" value="Unassembled WGS sequence"/>
</dbReference>
<dbReference type="InterPro" id="IPR027417">
    <property type="entry name" value="P-loop_NTPase"/>
</dbReference>
<dbReference type="EMBL" id="MDUX01000108">
    <property type="protein sequence ID" value="KAF7597697.1"/>
    <property type="molecule type" value="Genomic_DNA"/>
</dbReference>
<keyword evidence="2 12" id="KW-0963">Cytoplasm</keyword>
<reference evidence="14 17" key="1">
    <citation type="submission" date="2016-08" db="EMBL/GenBank/DDBJ databases">
        <title>Candidatus Dactylopiibacterium carminicum genome sequence.</title>
        <authorList>
            <person name="Ramirez-Puebla S.T."/>
            <person name="Ormeno-Orrillo E."/>
            <person name="Vera-Ponce De Leon A."/>
            <person name="Luis L."/>
            <person name="Sanchez-Flores A."/>
            <person name="Monica R."/>
            <person name="Martinez-Romero E."/>
        </authorList>
    </citation>
    <scope>NUCLEOTIDE SEQUENCE [LARGE SCALE GENOMIC DNA]</scope>
    <source>
        <strain evidence="14">END1</strain>
    </source>
</reference>
<dbReference type="PROSITE" id="PS50893">
    <property type="entry name" value="ABC_TRANSPORTER_2"/>
    <property type="match status" value="2"/>
</dbReference>
<evidence type="ECO:0000256" key="4">
    <source>
        <dbReference type="ARBA" id="ARBA00022741"/>
    </source>
</evidence>
<dbReference type="GO" id="GO:0006281">
    <property type="term" value="P:DNA repair"/>
    <property type="evidence" value="ECO:0007669"/>
    <property type="project" value="UniProtKB-KW"/>
</dbReference>
<dbReference type="FunFam" id="3.40.50.300:FF:000011">
    <property type="entry name" value="Putative ABC transporter ATP-binding component"/>
    <property type="match status" value="1"/>
</dbReference>
<keyword evidence="7 12" id="KW-0067">ATP-binding</keyword>
<dbReference type="InterPro" id="IPR037118">
    <property type="entry name" value="Val-tRNA_synth_C_sf"/>
</dbReference>
<keyword evidence="4 12" id="KW-0547">Nucleotide-binding</keyword>
<dbReference type="PANTHER" id="PTHR42855">
    <property type="entry name" value="ABC TRANSPORTER ATP-BINDING SUBUNIT"/>
    <property type="match status" value="1"/>
</dbReference>
<evidence type="ECO:0000256" key="11">
    <source>
        <dbReference type="ARBA" id="ARBA00061478"/>
    </source>
</evidence>
<evidence type="ECO:0000259" key="13">
    <source>
        <dbReference type="PROSITE" id="PS50893"/>
    </source>
</evidence>
<dbReference type="Proteomes" id="UP000216107">
    <property type="component" value="Unassembled WGS sequence"/>
</dbReference>
<dbReference type="EMBL" id="NMRN01000107">
    <property type="protein sequence ID" value="PAS91306.1"/>
    <property type="molecule type" value="Genomic_DNA"/>
</dbReference>
<dbReference type="InterPro" id="IPR017871">
    <property type="entry name" value="ABC_transporter-like_CS"/>
</dbReference>
<dbReference type="InterPro" id="IPR003593">
    <property type="entry name" value="AAA+_ATPase"/>
</dbReference>
<keyword evidence="9 12" id="KW-0234">DNA repair</keyword>
<dbReference type="GO" id="GO:0043022">
    <property type="term" value="F:ribosome binding"/>
    <property type="evidence" value="ECO:0007669"/>
    <property type="project" value="UniProtKB-UniRule"/>
</dbReference>
<protein>
    <recommendedName>
        <fullName evidence="12">ATP-binding protein Uup</fullName>
        <ecNumber evidence="12">3.6.1.-</ecNumber>
    </recommendedName>
</protein>
<dbReference type="GO" id="GO:0005737">
    <property type="term" value="C:cytoplasm"/>
    <property type="evidence" value="ECO:0007669"/>
    <property type="project" value="UniProtKB-SubCell"/>
</dbReference>
<evidence type="ECO:0000256" key="6">
    <source>
        <dbReference type="ARBA" id="ARBA00022801"/>
    </source>
</evidence>
<comment type="catalytic activity">
    <reaction evidence="10 12">
        <text>ATP + H2O = ADP + phosphate + H(+)</text>
        <dbReference type="Rhea" id="RHEA:13065"/>
        <dbReference type="ChEBI" id="CHEBI:15377"/>
        <dbReference type="ChEBI" id="CHEBI:15378"/>
        <dbReference type="ChEBI" id="CHEBI:30616"/>
        <dbReference type="ChEBI" id="CHEBI:43474"/>
        <dbReference type="ChEBI" id="CHEBI:456216"/>
    </reaction>
</comment>
<keyword evidence="17" id="KW-1185">Reference proteome</keyword>
<sequence>MPLLTLENACLAFGDVALLDHAELVLEPGEKVALIGRNGAGKSSLLRALAGQTKLDDGVVWRQPGLKVAYVAQEPDFPLDRNVFATVAEGVGEAARLVGEYHAAAHALAEGNEAAMVRMAELQQRLEADGGWSLHHKVEQVIDRLKLNGDLQVSSLSGGGIKRVALARALAGEPDLLLLDEPTNHLDVEAIGWLEDLIRAFRGGVMVITHDRAFMDNVASRILELDRGRLASFPGSFTEYQRRKAEMLEMEAKSNAEFDKFLAQEEVWIRKGVEARRTRNEGRVKRLEGLRRERVARRDRLGNVNLQLARGDASGQLIAELTGVGKSFGDKLVIRDFSARILRGDRIGLLGPNGAGKTTLLKLILGELEPDSGSIRGGTKQQVAYFDQFRTALDSEAPLTEVISPGSDYVEIAGTRKHVIGYLEDFLFTPQRARSPVRTLSGGERNRLLLARLFARPANILVLDEPTNDLDVETLELLEELLQSYDGTVFLVSHDRTFLDNVVTQTIAAEGEGLWREYAGGYYDWLRVKTAEREIAEQAAARASTVRPVETERRAVPNRTAKLSFNEKRELDALPEKIEALEGEQGALQQQLNDGTIFRAQPAEAARMTARLAQIDDDLLALLERWEILEAKVERK</sequence>
<evidence type="ECO:0000256" key="3">
    <source>
        <dbReference type="ARBA" id="ARBA00022737"/>
    </source>
</evidence>
<feature type="domain" description="ABC transporter" evidence="13">
    <location>
        <begin position="319"/>
        <end position="535"/>
    </location>
</feature>
<keyword evidence="1" id="KW-1003">Cell membrane</keyword>
<proteinExistence type="inferred from homology"/>
<dbReference type="Gene3D" id="1.10.287.380">
    <property type="entry name" value="Valyl-tRNA synthetase, C-terminal domain"/>
    <property type="match status" value="1"/>
</dbReference>
<keyword evidence="5 12" id="KW-0227">DNA damage</keyword>
<dbReference type="InterPro" id="IPR003439">
    <property type="entry name" value="ABC_transporter-like_ATP-bd"/>
</dbReference>
<dbReference type="PROSITE" id="PS00211">
    <property type="entry name" value="ABC_TRANSPORTER_1"/>
    <property type="match status" value="1"/>
</dbReference>
<reference evidence="15 16" key="2">
    <citation type="submission" date="2017-07" db="EMBL/GenBank/DDBJ databases">
        <title>Candidatus Dactylopiibacterium carminicum, a nitrogen-fixing symbiont of the cochineal insect Dactylopius coccus and Dactylopius opuntiae (Hemiptera: Coccoidea: Dactylopiidae).</title>
        <authorList>
            <person name="Vera A."/>
        </authorList>
    </citation>
    <scope>NUCLEOTIDE SEQUENCE [LARGE SCALE GENOMIC DNA]</scope>
    <source>
        <strain evidence="15 16">NFDCM</strain>
    </source>
</reference>
<keyword evidence="3 12" id="KW-0677">Repeat</keyword>
<dbReference type="PANTHER" id="PTHR42855:SF1">
    <property type="entry name" value="ABC TRANSPORTER DOMAIN-CONTAINING PROTEIN"/>
    <property type="match status" value="1"/>
</dbReference>
<dbReference type="Pfam" id="PF16326">
    <property type="entry name" value="ABC_tran_CTD"/>
    <property type="match status" value="1"/>
</dbReference>
<dbReference type="Pfam" id="PF00005">
    <property type="entry name" value="ABC_tran"/>
    <property type="match status" value="2"/>
</dbReference>
<dbReference type="SMART" id="SM00382">
    <property type="entry name" value="AAA"/>
    <property type="match status" value="2"/>
</dbReference>